<accession>A0A024FUF3</accession>
<comment type="caution">
    <text evidence="1">The sequence shown here is derived from an EMBL/GenBank/DDBJ whole genome shotgun (WGS) entry which is preliminary data.</text>
</comment>
<dbReference type="InParanoid" id="A0A024FUF3"/>
<dbReference type="Gene3D" id="3.60.21.10">
    <property type="match status" value="1"/>
</dbReference>
<dbReference type="InterPro" id="IPR029052">
    <property type="entry name" value="Metallo-depent_PP-like"/>
</dbReference>
<name>A0A024FUF3_9STRA</name>
<evidence type="ECO:0000313" key="1">
    <source>
        <dbReference type="EMBL" id="CCI10788.1"/>
    </source>
</evidence>
<proteinExistence type="predicted"/>
<keyword evidence="2" id="KW-1185">Reference proteome</keyword>
<evidence type="ECO:0008006" key="3">
    <source>
        <dbReference type="Google" id="ProtNLM"/>
    </source>
</evidence>
<organism evidence="1 2">
    <name type="scientific">Albugo candida</name>
    <dbReference type="NCBI Taxonomy" id="65357"/>
    <lineage>
        <taxon>Eukaryota</taxon>
        <taxon>Sar</taxon>
        <taxon>Stramenopiles</taxon>
        <taxon>Oomycota</taxon>
        <taxon>Peronosporomycetes</taxon>
        <taxon>Albuginales</taxon>
        <taxon>Albuginaceae</taxon>
        <taxon>Albugo</taxon>
    </lineage>
</organism>
<dbReference type="EMBL" id="CAIX01000404">
    <property type="protein sequence ID" value="CCI10788.1"/>
    <property type="molecule type" value="Genomic_DNA"/>
</dbReference>
<sequence length="194" mass="22337">MSKYWITPSENYSLLIDRQVRLFFLNTNKEASKPMDRVFAGITNEAAAIVIGHHPIDDPMHHDRTSLPRSNIIALRSRPFETYICGHDPVLKHKEEGKRSHIVVGTSGGLITWRYSDLQNAVAMNGLNGRGNTPTDPFNEKLYGFARITIMKNSDTKQVEFFTFDYNRYGAFHWEDPIKQTLYSHDEQHSFGFD</sequence>
<protein>
    <recommendedName>
        <fullName evidence="3">Calcineurin-like phosphoesterase domain-containing protein</fullName>
    </recommendedName>
</protein>
<dbReference type="Proteomes" id="UP000053237">
    <property type="component" value="Unassembled WGS sequence"/>
</dbReference>
<evidence type="ECO:0000313" key="2">
    <source>
        <dbReference type="Proteomes" id="UP000053237"/>
    </source>
</evidence>
<dbReference type="SUPFAM" id="SSF56300">
    <property type="entry name" value="Metallo-dependent phosphatases"/>
    <property type="match status" value="1"/>
</dbReference>
<reference evidence="1 2" key="1">
    <citation type="submission" date="2012-05" db="EMBL/GenBank/DDBJ databases">
        <title>Recombination and specialization in a pathogen metapopulation.</title>
        <authorList>
            <person name="Gardiner A."/>
            <person name="Kemen E."/>
            <person name="Schultz-Larsen T."/>
            <person name="MacLean D."/>
            <person name="Van Oosterhout C."/>
            <person name="Jones J.D.G."/>
        </authorList>
    </citation>
    <scope>NUCLEOTIDE SEQUENCE [LARGE SCALE GENOMIC DNA]</scope>
    <source>
        <strain evidence="1 2">Ac Nc2</strain>
    </source>
</reference>
<dbReference type="AlphaFoldDB" id="A0A024FUF3"/>
<gene>
    <name evidence="1" type="ORF">BN9_116990</name>
</gene>